<evidence type="ECO:0000313" key="9">
    <source>
        <dbReference type="EMBL" id="MBC5726324.1"/>
    </source>
</evidence>
<accession>A0A923LW90</accession>
<dbReference type="Proteomes" id="UP000606499">
    <property type="component" value="Unassembled WGS sequence"/>
</dbReference>
<dbReference type="PANTHER" id="PTHR32196">
    <property type="entry name" value="ABC TRANSPORTER PERMEASE PROTEIN YPHD-RELATED-RELATED"/>
    <property type="match status" value="1"/>
</dbReference>
<dbReference type="GO" id="GO:0005886">
    <property type="term" value="C:plasma membrane"/>
    <property type="evidence" value="ECO:0007669"/>
    <property type="project" value="UniProtKB-SubCell"/>
</dbReference>
<evidence type="ECO:0000256" key="7">
    <source>
        <dbReference type="ARBA" id="ARBA00023136"/>
    </source>
</evidence>
<organism evidence="9 10">
    <name type="scientific">Agathobaculum faecis</name>
    <dbReference type="NCBI Taxonomy" id="2763013"/>
    <lineage>
        <taxon>Bacteria</taxon>
        <taxon>Bacillati</taxon>
        <taxon>Bacillota</taxon>
        <taxon>Clostridia</taxon>
        <taxon>Eubacteriales</taxon>
        <taxon>Butyricicoccaceae</taxon>
        <taxon>Agathobaculum</taxon>
    </lineage>
</organism>
<dbReference type="RefSeq" id="WP_107631797.1">
    <property type="nucleotide sequence ID" value="NZ_JACOPL010000014.1"/>
</dbReference>
<keyword evidence="3" id="KW-1003">Cell membrane</keyword>
<reference evidence="9" key="1">
    <citation type="submission" date="2020-08" db="EMBL/GenBank/DDBJ databases">
        <title>Genome public.</title>
        <authorList>
            <person name="Liu C."/>
            <person name="Sun Q."/>
        </authorList>
    </citation>
    <scope>NUCLEOTIDE SEQUENCE</scope>
    <source>
        <strain evidence="9">NSJ-28</strain>
    </source>
</reference>
<dbReference type="PANTHER" id="PTHR32196:SF21">
    <property type="entry name" value="ABC TRANSPORTER PERMEASE PROTEIN YPHD-RELATED"/>
    <property type="match status" value="1"/>
</dbReference>
<evidence type="ECO:0000256" key="2">
    <source>
        <dbReference type="ARBA" id="ARBA00022448"/>
    </source>
</evidence>
<name>A0A923LW90_9FIRM</name>
<evidence type="ECO:0000256" key="6">
    <source>
        <dbReference type="ARBA" id="ARBA00022989"/>
    </source>
</evidence>
<evidence type="ECO:0000256" key="5">
    <source>
        <dbReference type="ARBA" id="ARBA00022692"/>
    </source>
</evidence>
<feature type="transmembrane region" description="Helical" evidence="8">
    <location>
        <begin position="20"/>
        <end position="36"/>
    </location>
</feature>
<keyword evidence="5 8" id="KW-0812">Transmembrane</keyword>
<protein>
    <submittedName>
        <fullName evidence="9">ABC transporter permease</fullName>
    </submittedName>
</protein>
<keyword evidence="10" id="KW-1185">Reference proteome</keyword>
<dbReference type="EMBL" id="JACOPL010000014">
    <property type="protein sequence ID" value="MBC5726324.1"/>
    <property type="molecule type" value="Genomic_DNA"/>
</dbReference>
<feature type="transmembrane region" description="Helical" evidence="8">
    <location>
        <begin position="125"/>
        <end position="143"/>
    </location>
</feature>
<keyword evidence="2" id="KW-0813">Transport</keyword>
<feature type="transmembrane region" description="Helical" evidence="8">
    <location>
        <begin position="164"/>
        <end position="185"/>
    </location>
</feature>
<gene>
    <name evidence="9" type="ORF">H8S45_12755</name>
</gene>
<dbReference type="InterPro" id="IPR001851">
    <property type="entry name" value="ABC_transp_permease"/>
</dbReference>
<dbReference type="Pfam" id="PF02653">
    <property type="entry name" value="BPD_transp_2"/>
    <property type="match status" value="1"/>
</dbReference>
<evidence type="ECO:0000256" key="4">
    <source>
        <dbReference type="ARBA" id="ARBA00022519"/>
    </source>
</evidence>
<sequence>MKKSLAMKDRLQVVIKEYSAILILLALVLAMSILKGDSFLKSTNLVNIIRQQAVIGIIALGIMFPIVSGGTDLSGGSVVALCGVFAALAVRAELPIPLVFLIAIVIGALTGVINGFFIAYGNVPAFIATLGMMSAARGAALLITDSKNINGFYDAFESIGTDSFLGLPIAAWIFVLMAIIIYIILERTKYGTSIYAIGGNATAAKVSGINVRLCNFMGYVIAGICTGVAAVVLTARMRSGNPSVGNAYEMDAITCVILGGASFSGGSGKVVNTVFGALILGILVNGMTMLQIDSNLQSVVKGAVIVIAVFLDSRKRTD</sequence>
<evidence type="ECO:0000313" key="10">
    <source>
        <dbReference type="Proteomes" id="UP000606499"/>
    </source>
</evidence>
<dbReference type="CDD" id="cd06579">
    <property type="entry name" value="TM_PBP1_transp_AraH_like"/>
    <property type="match status" value="1"/>
</dbReference>
<comment type="caution">
    <text evidence="9">The sequence shown here is derived from an EMBL/GenBank/DDBJ whole genome shotgun (WGS) entry which is preliminary data.</text>
</comment>
<dbReference type="GO" id="GO:0022857">
    <property type="term" value="F:transmembrane transporter activity"/>
    <property type="evidence" value="ECO:0007669"/>
    <property type="project" value="InterPro"/>
</dbReference>
<feature type="transmembrane region" description="Helical" evidence="8">
    <location>
        <begin position="98"/>
        <end position="119"/>
    </location>
</feature>
<evidence type="ECO:0000256" key="1">
    <source>
        <dbReference type="ARBA" id="ARBA00004651"/>
    </source>
</evidence>
<keyword evidence="6 8" id="KW-1133">Transmembrane helix</keyword>
<dbReference type="AlphaFoldDB" id="A0A923LW90"/>
<evidence type="ECO:0000256" key="3">
    <source>
        <dbReference type="ARBA" id="ARBA00022475"/>
    </source>
</evidence>
<feature type="transmembrane region" description="Helical" evidence="8">
    <location>
        <begin position="216"/>
        <end position="235"/>
    </location>
</feature>
<feature type="transmembrane region" description="Helical" evidence="8">
    <location>
        <begin position="48"/>
        <end position="67"/>
    </location>
</feature>
<keyword evidence="4" id="KW-0997">Cell inner membrane</keyword>
<feature type="transmembrane region" description="Helical" evidence="8">
    <location>
        <begin position="73"/>
        <end position="91"/>
    </location>
</feature>
<feature type="transmembrane region" description="Helical" evidence="8">
    <location>
        <begin position="270"/>
        <end position="290"/>
    </location>
</feature>
<proteinExistence type="predicted"/>
<keyword evidence="7 8" id="KW-0472">Membrane</keyword>
<comment type="subcellular location">
    <subcellularLocation>
        <location evidence="1">Cell membrane</location>
        <topology evidence="1">Multi-pass membrane protein</topology>
    </subcellularLocation>
</comment>
<evidence type="ECO:0000256" key="8">
    <source>
        <dbReference type="SAM" id="Phobius"/>
    </source>
</evidence>